<evidence type="ECO:0000313" key="3">
    <source>
        <dbReference type="Proteomes" id="UP000620124"/>
    </source>
</evidence>
<sequence>MHAVISPSSLPSSFFLLPLNPSYPHNTDSPSKVDAATPPPVSAPPSTPTSSALPVSSVPPPPPVSSPAYACIYPSFLPPLVHPAGVDTACFDAACLELQLRRRSGWVAEPDTKPEPGP</sequence>
<protein>
    <submittedName>
        <fullName evidence="2">Uncharacterized protein</fullName>
    </submittedName>
</protein>
<feature type="region of interest" description="Disordered" evidence="1">
    <location>
        <begin position="26"/>
        <end position="63"/>
    </location>
</feature>
<name>A0A8H6YZV7_9AGAR</name>
<evidence type="ECO:0000256" key="1">
    <source>
        <dbReference type="SAM" id="MobiDB-lite"/>
    </source>
</evidence>
<dbReference type="Proteomes" id="UP000620124">
    <property type="component" value="Unassembled WGS sequence"/>
</dbReference>
<accession>A0A8H6YZV7</accession>
<dbReference type="AlphaFoldDB" id="A0A8H6YZV7"/>
<reference evidence="2" key="1">
    <citation type="submission" date="2020-05" db="EMBL/GenBank/DDBJ databases">
        <title>Mycena genomes resolve the evolution of fungal bioluminescence.</title>
        <authorList>
            <person name="Tsai I.J."/>
        </authorList>
    </citation>
    <scope>NUCLEOTIDE SEQUENCE</scope>
    <source>
        <strain evidence="2">CCC161011</strain>
    </source>
</reference>
<gene>
    <name evidence="2" type="ORF">MVEN_00145300</name>
</gene>
<comment type="caution">
    <text evidence="2">The sequence shown here is derived from an EMBL/GenBank/DDBJ whole genome shotgun (WGS) entry which is preliminary data.</text>
</comment>
<evidence type="ECO:0000313" key="2">
    <source>
        <dbReference type="EMBL" id="KAF7368252.1"/>
    </source>
</evidence>
<dbReference type="EMBL" id="JACAZI010000002">
    <property type="protein sequence ID" value="KAF7368252.1"/>
    <property type="molecule type" value="Genomic_DNA"/>
</dbReference>
<proteinExistence type="predicted"/>
<keyword evidence="3" id="KW-1185">Reference proteome</keyword>
<organism evidence="2 3">
    <name type="scientific">Mycena venus</name>
    <dbReference type="NCBI Taxonomy" id="2733690"/>
    <lineage>
        <taxon>Eukaryota</taxon>
        <taxon>Fungi</taxon>
        <taxon>Dikarya</taxon>
        <taxon>Basidiomycota</taxon>
        <taxon>Agaricomycotina</taxon>
        <taxon>Agaricomycetes</taxon>
        <taxon>Agaricomycetidae</taxon>
        <taxon>Agaricales</taxon>
        <taxon>Marasmiineae</taxon>
        <taxon>Mycenaceae</taxon>
        <taxon>Mycena</taxon>
    </lineage>
</organism>
<feature type="compositionally biased region" description="Pro residues" evidence="1">
    <location>
        <begin position="37"/>
        <end position="47"/>
    </location>
</feature>